<sequence>MIDFTKIIAGEAGQRETFEELVCQIARRDPPATALEFRRIHGAGGDGGVEAVWILEDGSEHGYQAKFYTVSRNVDWGAIDDSVKTALTTHPKLTAMYIAIACALTSQTQRQTTKGRPQLSGWEQWENHKAKWEAEAKGLGRTITFVPWTAPDLEAKLTEPKMVGLVDYWFGSIELSPAWLAAQCRRTVDALEERYHPEDHVDVSTRAAFDGLLRNQAYCAMLVKARAELLEASKLGGRLSHNKGDNARLDQLAAKIQAFAETTKVLKSPGQNALAYAAWHSICDDLLKLSFDASQGARSERETLKASSSVNGGPVSAQASPTIAGLDYLIEGLRTLQSTTRNFLGEIGSPAGRSDQSRFLLFNGRAGSGKSHLIASEVERALQAGSPALFLLGTDFTQHGTAETQILSHFELTGHDFEHLLGAMDARAETAGTRGLIAIDAINEGAGAQLWRSALQAFAKRVLAFPNLTLCISCRSEYYPQLITPAIEEMATKVEVSGFDTPDEIERAARVYMDRRGIVRPATPWLNPEFSNPLFLRTACLSLERAGRKTFPRGMRGTSEVLAFLLESTGRYLGTDYDGSETLVQPVRRSLLSLAKQMATTRTDYVTRSDAHRLVEDAFAGIAPPPGKTWLELLRFRGLLRLDPSPDFDPADPMSAPEDVVRFSFQRFQDHLVARALLEPIKDPTGLFAEGGPLNFILGKYGIEWQWRGLFSALGLYCADHYKAEIVDLLPGGEARWWEHYEVEDAFVESIRWRSATAFSDRTLELLNRLSRSEEDLTSLLIELAVVADHPWNAKLLHNNLINRRLPNRDAFWTCAINAAHGDTAHPAWRLIDWCLNAGIRSAEDDALALAALTLAWCQSSTSAILRDSATKALICVLAERPSLTPLLFKAFAECDDPYVVERLYAAVYGAGLRTLEPTHLAIFAEAVWTHCFAKGEPPAHLLARDYARGVIELASTAAALPEHIDIAQCRPPYGSNAPVFNVTEARVEARSARVGADAILYSCYKGLADFGRYILEHRVERFAAAPLTGPRPLTFEETGQSFFDQVIVGHPDVLEAFEELRAAYDTKSIIFQRAPFSVSISKGDVPRINRAKKAFLALLSPEDAQRFKLEAKEWAKGGSDHRWLIPGKGKGKEVDAHRAKLWVANRAISLGWTKELFGNDRTRDARHEDHGRVERIGKKYQRIALMELMARLADNFWLKPDWGQPARVYDDPLDTEFVRDIEPSIMPSDAEAPSPPELPNIPPLVCAALPGDKRKGWVFDADLPSQRLSLALGSDLTDDDWVALYRYASQNIDVDVEHKKSFLDTPWVQSEFYFLALLLLPREDRDRFVAETEANADDFHEWLPRQRVDGPYIGELGRRATWDADPWSTLEVRDPEERSYRVIKPTVNFSWESHLDGSLPDGFGRHIPISWLVAELGLRGDPANLGIYRDAHDVPVIVTSERPGHSVALIRKEALMSLAEAQGLSPVWTVIGERMAVEDENKRRPDTRVRYNGLLWLEGIKPELRHWSRPD</sequence>
<evidence type="ECO:0008006" key="3">
    <source>
        <dbReference type="Google" id="ProtNLM"/>
    </source>
</evidence>
<comment type="caution">
    <text evidence="1">The sequence shown here is derived from an EMBL/GenBank/DDBJ whole genome shotgun (WGS) entry which is preliminary data.</text>
</comment>
<accession>A0ABU1MT38</accession>
<dbReference type="Proteomes" id="UP001184150">
    <property type="component" value="Unassembled WGS sequence"/>
</dbReference>
<gene>
    <name evidence="1" type="ORF">J2792_004046</name>
</gene>
<proteinExistence type="predicted"/>
<reference evidence="1 2" key="1">
    <citation type="submission" date="2023-07" db="EMBL/GenBank/DDBJ databases">
        <title>Sorghum-associated microbial communities from plants grown in Nebraska, USA.</title>
        <authorList>
            <person name="Schachtman D."/>
        </authorList>
    </citation>
    <scope>NUCLEOTIDE SEQUENCE [LARGE SCALE GENOMIC DNA]</scope>
    <source>
        <strain evidence="1 2">DS1027</strain>
    </source>
</reference>
<protein>
    <recommendedName>
        <fullName evidence="3">ATP-binding protein</fullName>
    </recommendedName>
</protein>
<dbReference type="RefSeq" id="WP_309806490.1">
    <property type="nucleotide sequence ID" value="NZ_JAVDRD010000015.1"/>
</dbReference>
<evidence type="ECO:0000313" key="2">
    <source>
        <dbReference type="Proteomes" id="UP001184150"/>
    </source>
</evidence>
<evidence type="ECO:0000313" key="1">
    <source>
        <dbReference type="EMBL" id="MDR6513156.1"/>
    </source>
</evidence>
<dbReference type="EMBL" id="JAVDRD010000015">
    <property type="protein sequence ID" value="MDR6513156.1"/>
    <property type="molecule type" value="Genomic_DNA"/>
</dbReference>
<name>A0ABU1MT38_9SPHN</name>
<keyword evidence="2" id="KW-1185">Reference proteome</keyword>
<organism evidence="1 2">
    <name type="scientific">Novosphingobium capsulatum</name>
    <dbReference type="NCBI Taxonomy" id="13688"/>
    <lineage>
        <taxon>Bacteria</taxon>
        <taxon>Pseudomonadati</taxon>
        <taxon>Pseudomonadota</taxon>
        <taxon>Alphaproteobacteria</taxon>
        <taxon>Sphingomonadales</taxon>
        <taxon>Sphingomonadaceae</taxon>
        <taxon>Novosphingobium</taxon>
    </lineage>
</organism>